<dbReference type="STRING" id="1076935.U4L899"/>
<feature type="compositionally biased region" description="Low complexity" evidence="1">
    <location>
        <begin position="30"/>
        <end position="39"/>
    </location>
</feature>
<evidence type="ECO:0000313" key="3">
    <source>
        <dbReference type="Proteomes" id="UP000018144"/>
    </source>
</evidence>
<protein>
    <submittedName>
        <fullName evidence="2">Uncharacterized protein</fullName>
    </submittedName>
</protein>
<evidence type="ECO:0000313" key="2">
    <source>
        <dbReference type="EMBL" id="CCX06374.1"/>
    </source>
</evidence>
<dbReference type="Proteomes" id="UP000018144">
    <property type="component" value="Unassembled WGS sequence"/>
</dbReference>
<feature type="non-terminal residue" evidence="2">
    <location>
        <position position="294"/>
    </location>
</feature>
<feature type="region of interest" description="Disordered" evidence="1">
    <location>
        <begin position="1"/>
        <end position="39"/>
    </location>
</feature>
<dbReference type="OMA" id="WDYALEY"/>
<evidence type="ECO:0000256" key="1">
    <source>
        <dbReference type="SAM" id="MobiDB-lite"/>
    </source>
</evidence>
<dbReference type="AlphaFoldDB" id="U4L899"/>
<feature type="compositionally biased region" description="Basic and acidic residues" evidence="1">
    <location>
        <begin position="249"/>
        <end position="273"/>
    </location>
</feature>
<keyword evidence="3" id="KW-1185">Reference proteome</keyword>
<reference evidence="2 3" key="1">
    <citation type="journal article" date="2013" name="PLoS Genet.">
        <title>The genome and development-dependent transcriptomes of Pyronema confluens: a window into fungal evolution.</title>
        <authorList>
            <person name="Traeger S."/>
            <person name="Altegoer F."/>
            <person name="Freitag M."/>
            <person name="Gabaldon T."/>
            <person name="Kempken F."/>
            <person name="Kumar A."/>
            <person name="Marcet-Houben M."/>
            <person name="Poggeler S."/>
            <person name="Stajich J.E."/>
            <person name="Nowrousian M."/>
        </authorList>
    </citation>
    <scope>NUCLEOTIDE SEQUENCE [LARGE SCALE GENOMIC DNA]</scope>
    <source>
        <strain evidence="3">CBS 100304</strain>
        <tissue evidence="2">Vegetative mycelium</tissue>
    </source>
</reference>
<accession>U4L899</accession>
<feature type="compositionally biased region" description="Low complexity" evidence="1">
    <location>
        <begin position="277"/>
        <end position="286"/>
    </location>
</feature>
<proteinExistence type="predicted"/>
<sequence>MLRVISQPPARMYPGSAPSPQVHLPPPQSQQPQQQYTRPAALSAHSISQIYKNCRGLFLTRRLPEALASLLPVIHDPSFSVRTCSKSLKIKIFSLYLAILDAAAKTGANEGKATWGPQEWPELVGKIRSGQVWEEVNRAYGGEGKVDAEVVVSLATLLLSHAPDQRATQKRIEDWMGNCPSALDEDVKSVMQRQMIAEIYILHVLPRTGEWEYAREFTMMSPDIDVEMKEHFYTTLDRLQKDQQAMELQSRELERQREEELEIERIKAQETRKAKGSRAPSTSSRAASRRRGSS</sequence>
<gene>
    <name evidence="2" type="ORF">PCON_05961</name>
</gene>
<dbReference type="EMBL" id="HF935286">
    <property type="protein sequence ID" value="CCX06374.1"/>
    <property type="molecule type" value="Genomic_DNA"/>
</dbReference>
<dbReference type="OrthoDB" id="3981028at2759"/>
<feature type="region of interest" description="Disordered" evidence="1">
    <location>
        <begin position="249"/>
        <end position="294"/>
    </location>
</feature>
<organism evidence="2 3">
    <name type="scientific">Pyronema omphalodes (strain CBS 100304)</name>
    <name type="common">Pyronema confluens</name>
    <dbReference type="NCBI Taxonomy" id="1076935"/>
    <lineage>
        <taxon>Eukaryota</taxon>
        <taxon>Fungi</taxon>
        <taxon>Dikarya</taxon>
        <taxon>Ascomycota</taxon>
        <taxon>Pezizomycotina</taxon>
        <taxon>Pezizomycetes</taxon>
        <taxon>Pezizales</taxon>
        <taxon>Pyronemataceae</taxon>
        <taxon>Pyronema</taxon>
    </lineage>
</organism>
<name>U4L899_PYROM</name>
<dbReference type="eggNOG" id="ENOG502S0P1">
    <property type="taxonomic scope" value="Eukaryota"/>
</dbReference>